<dbReference type="Proteomes" id="UP000184080">
    <property type="component" value="Unassembled WGS sequence"/>
</dbReference>
<dbReference type="Pfam" id="PF13527">
    <property type="entry name" value="Acetyltransf_9"/>
    <property type="match status" value="1"/>
</dbReference>
<gene>
    <name evidence="2" type="ORF">SAMN05444401_1222</name>
</gene>
<keyword evidence="2" id="KW-0808">Transferase</keyword>
<dbReference type="STRING" id="1121298.SAMN05444401_1222"/>
<dbReference type="EMBL" id="FQZO01000001">
    <property type="protein sequence ID" value="SHI63996.1"/>
    <property type="molecule type" value="Genomic_DNA"/>
</dbReference>
<feature type="domain" description="N-acetyltransferase" evidence="1">
    <location>
        <begin position="2"/>
        <end position="151"/>
    </location>
</feature>
<evidence type="ECO:0000313" key="2">
    <source>
        <dbReference type="EMBL" id="SHI63996.1"/>
    </source>
</evidence>
<keyword evidence="3" id="KW-1185">Reference proteome</keyword>
<dbReference type="CDD" id="cd04301">
    <property type="entry name" value="NAT_SF"/>
    <property type="match status" value="1"/>
</dbReference>
<dbReference type="InterPro" id="IPR000182">
    <property type="entry name" value="GNAT_dom"/>
</dbReference>
<dbReference type="Gene3D" id="3.40.630.30">
    <property type="match status" value="1"/>
</dbReference>
<accession>A0A1M6CSN3</accession>
<dbReference type="AlphaFoldDB" id="A0A1M6CSN3"/>
<name>A0A1M6CSN3_9CLOT</name>
<dbReference type="PROSITE" id="PS51186">
    <property type="entry name" value="GNAT"/>
    <property type="match status" value="1"/>
</dbReference>
<evidence type="ECO:0000313" key="3">
    <source>
        <dbReference type="Proteomes" id="UP000184080"/>
    </source>
</evidence>
<sequence>MEGPRACKIEELSEVVDLINKTFRTSAGLKPTMGQEFPLLLSEENLDNMRVISVEGNIAADVNYYPSKMNIEGAEINVASIGAVCTHNDHRGKGYSSIILDDIEKRLKESNTHLLFVSGGRSLYLRRGCTFCGKFYEFKTSIDILNNMDDINPKISVEEVTDFNALDFIKIYNGHRSRFIRSYSEFNKLYNGATTIWDDFYYKTYLVRVHSKIVAYFIIRVRKNEDNELYGTMVEYSGDISSILKGLQYAAKENNLKEYLIRCEYRDILSSYLLAMGSNYDEINQLGTVKIISFSDLMIQLKGYFKQYISEEELSNLNFYETQEAKVIQYKQETLELKQNEAEKLILGDWKDIKGEKQISSEFKIILDKVFPIYIPWVGNINYQ</sequence>
<proteinExistence type="predicted"/>
<evidence type="ECO:0000259" key="1">
    <source>
        <dbReference type="PROSITE" id="PS51186"/>
    </source>
</evidence>
<dbReference type="GO" id="GO:0016747">
    <property type="term" value="F:acyltransferase activity, transferring groups other than amino-acyl groups"/>
    <property type="evidence" value="ECO:0007669"/>
    <property type="project" value="InterPro"/>
</dbReference>
<dbReference type="InterPro" id="IPR016181">
    <property type="entry name" value="Acyl_CoA_acyltransferase"/>
</dbReference>
<reference evidence="2 3" key="1">
    <citation type="submission" date="2016-11" db="EMBL/GenBank/DDBJ databases">
        <authorList>
            <person name="Jaros S."/>
            <person name="Januszkiewicz K."/>
            <person name="Wedrychowicz H."/>
        </authorList>
    </citation>
    <scope>NUCLEOTIDE SEQUENCE [LARGE SCALE GENOMIC DNA]</scope>
    <source>
        <strain evidence="2 3">DSM 21864</strain>
    </source>
</reference>
<organism evidence="2 3">
    <name type="scientific">Clostridium amylolyticum</name>
    <dbReference type="NCBI Taxonomy" id="1121298"/>
    <lineage>
        <taxon>Bacteria</taxon>
        <taxon>Bacillati</taxon>
        <taxon>Bacillota</taxon>
        <taxon>Clostridia</taxon>
        <taxon>Eubacteriales</taxon>
        <taxon>Clostridiaceae</taxon>
        <taxon>Clostridium</taxon>
    </lineage>
</organism>
<dbReference type="RefSeq" id="WP_073004603.1">
    <property type="nucleotide sequence ID" value="NZ_FQZO01000001.1"/>
</dbReference>
<protein>
    <submittedName>
        <fullName evidence="2">Acetyltransferase (GNAT) domain-containing protein</fullName>
    </submittedName>
</protein>
<dbReference type="SUPFAM" id="SSF55729">
    <property type="entry name" value="Acyl-CoA N-acyltransferases (Nat)"/>
    <property type="match status" value="1"/>
</dbReference>